<dbReference type="SUPFAM" id="SSF54373">
    <property type="entry name" value="FAD-linked reductases, C-terminal domain"/>
    <property type="match status" value="1"/>
</dbReference>
<feature type="domain" description="Amine oxidase" evidence="2">
    <location>
        <begin position="90"/>
        <end position="499"/>
    </location>
</feature>
<dbReference type="InterPro" id="IPR002937">
    <property type="entry name" value="Amino_oxidase"/>
</dbReference>
<dbReference type="Gene3D" id="3.50.50.60">
    <property type="entry name" value="FAD/NAD(P)-binding domain"/>
    <property type="match status" value="2"/>
</dbReference>
<feature type="region of interest" description="Disordered" evidence="1">
    <location>
        <begin position="36"/>
        <end position="74"/>
    </location>
</feature>
<reference evidence="3" key="1">
    <citation type="journal article" date="2023" name="Mol. Phylogenet. Evol.">
        <title>Genome-scale phylogeny and comparative genomics of the fungal order Sordariales.</title>
        <authorList>
            <person name="Hensen N."/>
            <person name="Bonometti L."/>
            <person name="Westerberg I."/>
            <person name="Brannstrom I.O."/>
            <person name="Guillou S."/>
            <person name="Cros-Aarteil S."/>
            <person name="Calhoun S."/>
            <person name="Haridas S."/>
            <person name="Kuo A."/>
            <person name="Mondo S."/>
            <person name="Pangilinan J."/>
            <person name="Riley R."/>
            <person name="LaButti K."/>
            <person name="Andreopoulos B."/>
            <person name="Lipzen A."/>
            <person name="Chen C."/>
            <person name="Yan M."/>
            <person name="Daum C."/>
            <person name="Ng V."/>
            <person name="Clum A."/>
            <person name="Steindorff A."/>
            <person name="Ohm R.A."/>
            <person name="Martin F."/>
            <person name="Silar P."/>
            <person name="Natvig D.O."/>
            <person name="Lalanne C."/>
            <person name="Gautier V."/>
            <person name="Ament-Velasquez S.L."/>
            <person name="Kruys A."/>
            <person name="Hutchinson M.I."/>
            <person name="Powell A.J."/>
            <person name="Barry K."/>
            <person name="Miller A.N."/>
            <person name="Grigoriev I.V."/>
            <person name="Debuchy R."/>
            <person name="Gladieux P."/>
            <person name="Hiltunen Thoren M."/>
            <person name="Johannesson H."/>
        </authorList>
    </citation>
    <scope>NUCLEOTIDE SEQUENCE</scope>
    <source>
        <strain evidence="3">CBS 232.78</strain>
    </source>
</reference>
<evidence type="ECO:0000313" key="4">
    <source>
        <dbReference type="Proteomes" id="UP001285441"/>
    </source>
</evidence>
<dbReference type="AlphaFoldDB" id="A0AAE0P6F7"/>
<proteinExistence type="predicted"/>
<evidence type="ECO:0000313" key="3">
    <source>
        <dbReference type="EMBL" id="KAK3394175.1"/>
    </source>
</evidence>
<comment type="caution">
    <text evidence="3">The sequence shown here is derived from an EMBL/GenBank/DDBJ whole genome shotgun (WGS) entry which is preliminary data.</text>
</comment>
<dbReference type="SUPFAM" id="SSF51905">
    <property type="entry name" value="FAD/NAD(P)-binding domain"/>
    <property type="match status" value="1"/>
</dbReference>
<dbReference type="PANTHER" id="PTHR42923:SF3">
    <property type="entry name" value="PROTOPORPHYRINOGEN OXIDASE"/>
    <property type="match status" value="1"/>
</dbReference>
<accession>A0AAE0P6F7</accession>
<keyword evidence="4" id="KW-1185">Reference proteome</keyword>
<dbReference type="GO" id="GO:0005743">
    <property type="term" value="C:mitochondrial inner membrane"/>
    <property type="evidence" value="ECO:0007669"/>
    <property type="project" value="TreeGrafter"/>
</dbReference>
<organism evidence="3 4">
    <name type="scientific">Podospora didyma</name>
    <dbReference type="NCBI Taxonomy" id="330526"/>
    <lineage>
        <taxon>Eukaryota</taxon>
        <taxon>Fungi</taxon>
        <taxon>Dikarya</taxon>
        <taxon>Ascomycota</taxon>
        <taxon>Pezizomycotina</taxon>
        <taxon>Sordariomycetes</taxon>
        <taxon>Sordariomycetidae</taxon>
        <taxon>Sordariales</taxon>
        <taxon>Podosporaceae</taxon>
        <taxon>Podospora</taxon>
    </lineage>
</organism>
<reference evidence="3" key="2">
    <citation type="submission" date="2023-06" db="EMBL/GenBank/DDBJ databases">
        <authorList>
            <consortium name="Lawrence Berkeley National Laboratory"/>
            <person name="Haridas S."/>
            <person name="Hensen N."/>
            <person name="Bonometti L."/>
            <person name="Westerberg I."/>
            <person name="Brannstrom I.O."/>
            <person name="Guillou S."/>
            <person name="Cros-Aarteil S."/>
            <person name="Calhoun S."/>
            <person name="Kuo A."/>
            <person name="Mondo S."/>
            <person name="Pangilinan J."/>
            <person name="Riley R."/>
            <person name="LaButti K."/>
            <person name="Andreopoulos B."/>
            <person name="Lipzen A."/>
            <person name="Chen C."/>
            <person name="Yanf M."/>
            <person name="Daum C."/>
            <person name="Ng V."/>
            <person name="Clum A."/>
            <person name="Steindorff A."/>
            <person name="Ohm R."/>
            <person name="Martin F."/>
            <person name="Silar P."/>
            <person name="Natvig D."/>
            <person name="Lalanne C."/>
            <person name="Gautier V."/>
            <person name="Ament-velasquez S.L."/>
            <person name="Kruys A."/>
            <person name="Hutchinson M.I."/>
            <person name="Powell A.J."/>
            <person name="Barry K."/>
            <person name="Miller A.N."/>
            <person name="Grigoriev I.V."/>
            <person name="Debuchy R."/>
            <person name="Gladieux P."/>
            <person name="Thoren M.H."/>
            <person name="Johannesson H."/>
        </authorList>
    </citation>
    <scope>NUCLEOTIDE SEQUENCE</scope>
    <source>
        <strain evidence="3">CBS 232.78</strain>
    </source>
</reference>
<sequence length="706" mass="77973">MRAEVVRAALGQRVSPAFAVVRGASAPRFLGLHCGSDNGHGHYRPRRHASTDNRNPNRENPGNAIKHHSRVTKGTDLEPPRRIAVLGGGLTGLTTAYYLALCLPNAKITIYEASDRLGGWIDTEEVKVQTPDGRKGTVRFERGARTIQAQNRVPKWDDIVFYDLVTRLGLKGSLRCTLDGDRVRRFIYYPDHLVDVTGPILKPFSQPRATLASLVDTYRNFASEPLFKGAIPSIWNLLMYSEARQRHLGPGAFVGRSVTKLLMRYVNKSGPLEGPRPPSSIKNPAFERLLKKDVSVGDYFTYRFGRRDLVDNMLSAMVHGIYGGDVWQLSMVSSPFFRMVRPFEKTSRHISMNFDDYLMMKRVLTVGGAPYADNPTLTTALEAGKSGYLWFRDGFSTITDAIEASLRKNPNVTIRTNEPVDSVRYLSTHAIGITTATKPKQPAFYDKVVSTIFAGTLASLTNNQLPTLAESRAVTIQLVNLWYPTPGLNYPHNGFGYLIPQTVPLEQNPECALGVLFDSDRSPGMIPGGIPDGDTVPGTKFTVMLGGHLWVDMPPEWWPNAEEAASMAKAVVERHLGIPKAESDRAVASTKICRECIPQHSVGHLQRMQSAHTELETAFHGLLAVAGGSYQPPGVLGSLRAGFEVAAHVGKSHFPQEPVHPVGDTGLYRFTKKPLLGSVFPEHLPLRNSNRNASLEETVELFRHLP</sequence>
<dbReference type="Pfam" id="PF01593">
    <property type="entry name" value="Amino_oxidase"/>
    <property type="match status" value="1"/>
</dbReference>
<gene>
    <name evidence="3" type="ORF">B0H63DRAFT_505931</name>
</gene>
<evidence type="ECO:0000259" key="2">
    <source>
        <dbReference type="Pfam" id="PF01593"/>
    </source>
</evidence>
<dbReference type="GO" id="GO:0004729">
    <property type="term" value="F:oxygen-dependent protoporphyrinogen oxidase activity"/>
    <property type="evidence" value="ECO:0007669"/>
    <property type="project" value="TreeGrafter"/>
</dbReference>
<evidence type="ECO:0000256" key="1">
    <source>
        <dbReference type="SAM" id="MobiDB-lite"/>
    </source>
</evidence>
<dbReference type="InterPro" id="IPR050464">
    <property type="entry name" value="Zeta_carotene_desat/Oxidored"/>
</dbReference>
<name>A0AAE0P6F7_9PEZI</name>
<dbReference type="EMBL" id="JAULSW010000001">
    <property type="protein sequence ID" value="KAK3394175.1"/>
    <property type="molecule type" value="Genomic_DNA"/>
</dbReference>
<dbReference type="Proteomes" id="UP001285441">
    <property type="component" value="Unassembled WGS sequence"/>
</dbReference>
<dbReference type="PANTHER" id="PTHR42923">
    <property type="entry name" value="PROTOPORPHYRINOGEN OXIDASE"/>
    <property type="match status" value="1"/>
</dbReference>
<dbReference type="InterPro" id="IPR036188">
    <property type="entry name" value="FAD/NAD-bd_sf"/>
</dbReference>
<protein>
    <recommendedName>
        <fullName evidence="2">Amine oxidase domain-containing protein</fullName>
    </recommendedName>
</protein>